<dbReference type="EMBL" id="CAJNBJ010000001">
    <property type="protein sequence ID" value="CAE6710857.1"/>
    <property type="molecule type" value="Genomic_DNA"/>
</dbReference>
<keyword evidence="2 4" id="KW-0479">Metal-binding</keyword>
<keyword evidence="5" id="KW-0472">Membrane</keyword>
<dbReference type="RefSeq" id="WP_213040981.1">
    <property type="nucleotide sequence ID" value="NZ_CAJNBJ010000001.1"/>
</dbReference>
<comment type="caution">
    <text evidence="7">The sequence shown here is derived from an EMBL/GenBank/DDBJ whole genome shotgun (WGS) entry which is preliminary data.</text>
</comment>
<dbReference type="PROSITE" id="PS51007">
    <property type="entry name" value="CYTC"/>
    <property type="match status" value="1"/>
</dbReference>
<sequence>MQALKVVWTVPALILTAFVVVGNVLSIAEATFQEAPEPGFQWKDGAEVYAKVCAFCHEAKVGPTIRGRGLAPAYITFIVRHGNRAMPSFRAAEIDDESLARVAEYVSKAAANQ</sequence>
<dbReference type="Pfam" id="PF13442">
    <property type="entry name" value="Cytochrome_CBB3"/>
    <property type="match status" value="1"/>
</dbReference>
<keyword evidence="5" id="KW-1133">Transmembrane helix</keyword>
<proteinExistence type="predicted"/>
<evidence type="ECO:0000313" key="7">
    <source>
        <dbReference type="EMBL" id="CAE6710857.1"/>
    </source>
</evidence>
<keyword evidence="5" id="KW-0812">Transmembrane</keyword>
<keyword evidence="8" id="KW-1185">Reference proteome</keyword>
<evidence type="ECO:0000256" key="1">
    <source>
        <dbReference type="ARBA" id="ARBA00022617"/>
    </source>
</evidence>
<accession>A0ABM8QR58</accession>
<dbReference type="InterPro" id="IPR036909">
    <property type="entry name" value="Cyt_c-like_dom_sf"/>
</dbReference>
<evidence type="ECO:0000256" key="4">
    <source>
        <dbReference type="PROSITE-ProRule" id="PRU00433"/>
    </source>
</evidence>
<feature type="domain" description="Cytochrome c" evidence="6">
    <location>
        <begin position="40"/>
        <end position="110"/>
    </location>
</feature>
<dbReference type="InterPro" id="IPR009056">
    <property type="entry name" value="Cyt_c-like_dom"/>
</dbReference>
<dbReference type="SUPFAM" id="SSF46626">
    <property type="entry name" value="Cytochrome c"/>
    <property type="match status" value="1"/>
</dbReference>
<evidence type="ECO:0000256" key="5">
    <source>
        <dbReference type="SAM" id="Phobius"/>
    </source>
</evidence>
<dbReference type="Proteomes" id="UP000675880">
    <property type="component" value="Unassembled WGS sequence"/>
</dbReference>
<evidence type="ECO:0000256" key="3">
    <source>
        <dbReference type="ARBA" id="ARBA00023004"/>
    </source>
</evidence>
<gene>
    <name evidence="7" type="primary">pchC</name>
    <name evidence="7" type="ORF">NSPZN2_11207</name>
</gene>
<keyword evidence="1 4" id="KW-0349">Heme</keyword>
<feature type="transmembrane region" description="Helical" evidence="5">
    <location>
        <begin position="6"/>
        <end position="25"/>
    </location>
</feature>
<protein>
    <submittedName>
        <fullName evidence="7">4-cresol dehydrogenase (Hydroxylating) cytochrome c subunit</fullName>
    </submittedName>
</protein>
<reference evidence="7 8" key="1">
    <citation type="submission" date="2021-02" db="EMBL/GenBank/DDBJ databases">
        <authorList>
            <person name="Han P."/>
        </authorList>
    </citation>
    <scope>NUCLEOTIDE SEQUENCE [LARGE SCALE GENOMIC DNA]</scope>
    <source>
        <strain evidence="7">Candidatus Nitrospira sp. ZN2</strain>
    </source>
</reference>
<keyword evidence="3 4" id="KW-0408">Iron</keyword>
<dbReference type="Gene3D" id="1.10.760.10">
    <property type="entry name" value="Cytochrome c-like domain"/>
    <property type="match status" value="1"/>
</dbReference>
<evidence type="ECO:0000313" key="8">
    <source>
        <dbReference type="Proteomes" id="UP000675880"/>
    </source>
</evidence>
<organism evidence="7 8">
    <name type="scientific">Nitrospira defluvii</name>
    <dbReference type="NCBI Taxonomy" id="330214"/>
    <lineage>
        <taxon>Bacteria</taxon>
        <taxon>Pseudomonadati</taxon>
        <taxon>Nitrospirota</taxon>
        <taxon>Nitrospiria</taxon>
        <taxon>Nitrospirales</taxon>
        <taxon>Nitrospiraceae</taxon>
        <taxon>Nitrospira</taxon>
    </lineage>
</organism>
<name>A0ABM8QR58_9BACT</name>
<evidence type="ECO:0000259" key="6">
    <source>
        <dbReference type="PROSITE" id="PS51007"/>
    </source>
</evidence>
<evidence type="ECO:0000256" key="2">
    <source>
        <dbReference type="ARBA" id="ARBA00022723"/>
    </source>
</evidence>